<gene>
    <name evidence="3" type="ORF">DCAF_LOCUS16691</name>
</gene>
<feature type="repeat" description="PPR" evidence="2">
    <location>
        <begin position="115"/>
        <end position="149"/>
    </location>
</feature>
<dbReference type="PROSITE" id="PS51375">
    <property type="entry name" value="PPR"/>
    <property type="match status" value="2"/>
</dbReference>
<reference evidence="3 4" key="1">
    <citation type="submission" date="2024-01" db="EMBL/GenBank/DDBJ databases">
        <authorList>
            <person name="Waweru B."/>
        </authorList>
    </citation>
    <scope>NUCLEOTIDE SEQUENCE [LARGE SCALE GENOMIC DNA]</scope>
</reference>
<organism evidence="3 4">
    <name type="scientific">Dovyalis caffra</name>
    <dbReference type="NCBI Taxonomy" id="77055"/>
    <lineage>
        <taxon>Eukaryota</taxon>
        <taxon>Viridiplantae</taxon>
        <taxon>Streptophyta</taxon>
        <taxon>Embryophyta</taxon>
        <taxon>Tracheophyta</taxon>
        <taxon>Spermatophyta</taxon>
        <taxon>Magnoliopsida</taxon>
        <taxon>eudicotyledons</taxon>
        <taxon>Gunneridae</taxon>
        <taxon>Pentapetalae</taxon>
        <taxon>rosids</taxon>
        <taxon>fabids</taxon>
        <taxon>Malpighiales</taxon>
        <taxon>Salicaceae</taxon>
        <taxon>Flacourtieae</taxon>
        <taxon>Dovyalis</taxon>
    </lineage>
</organism>
<evidence type="ECO:0000256" key="2">
    <source>
        <dbReference type="PROSITE-ProRule" id="PRU00708"/>
    </source>
</evidence>
<dbReference type="GO" id="GO:0003723">
    <property type="term" value="F:RNA binding"/>
    <property type="evidence" value="ECO:0007669"/>
    <property type="project" value="InterPro"/>
</dbReference>
<evidence type="ECO:0000313" key="3">
    <source>
        <dbReference type="EMBL" id="CAK7342241.1"/>
    </source>
</evidence>
<dbReference type="InterPro" id="IPR011990">
    <property type="entry name" value="TPR-like_helical_dom_sf"/>
</dbReference>
<dbReference type="PANTHER" id="PTHR47926">
    <property type="entry name" value="PENTATRICOPEPTIDE REPEAT-CONTAINING PROTEIN"/>
    <property type="match status" value="1"/>
</dbReference>
<dbReference type="Gene3D" id="1.25.40.10">
    <property type="entry name" value="Tetratricopeptide repeat domain"/>
    <property type="match status" value="2"/>
</dbReference>
<accession>A0AAV1S1F7</accession>
<evidence type="ECO:0000313" key="4">
    <source>
        <dbReference type="Proteomes" id="UP001314170"/>
    </source>
</evidence>
<dbReference type="NCBIfam" id="TIGR00756">
    <property type="entry name" value="PPR"/>
    <property type="match status" value="2"/>
</dbReference>
<dbReference type="GO" id="GO:0009451">
    <property type="term" value="P:RNA modification"/>
    <property type="evidence" value="ECO:0007669"/>
    <property type="project" value="InterPro"/>
</dbReference>
<name>A0AAV1S1F7_9ROSI</name>
<dbReference type="PANTHER" id="PTHR47926:SF347">
    <property type="entry name" value="PENTATRICOPEPTIDE REPEAT-CONTAINING PROTEIN"/>
    <property type="match status" value="1"/>
</dbReference>
<dbReference type="InterPro" id="IPR046960">
    <property type="entry name" value="PPR_At4g14850-like_plant"/>
</dbReference>
<evidence type="ECO:0008006" key="5">
    <source>
        <dbReference type="Google" id="ProtNLM"/>
    </source>
</evidence>
<dbReference type="AlphaFoldDB" id="A0AAV1S1F7"/>
<dbReference type="EMBL" id="CAWUPB010001160">
    <property type="protein sequence ID" value="CAK7342241.1"/>
    <property type="molecule type" value="Genomic_DNA"/>
</dbReference>
<dbReference type="Proteomes" id="UP001314170">
    <property type="component" value="Unassembled WGS sequence"/>
</dbReference>
<protein>
    <recommendedName>
        <fullName evidence="5">Pentatricopeptide repeat-containing protein</fullName>
    </recommendedName>
</protein>
<keyword evidence="1" id="KW-0677">Repeat</keyword>
<feature type="repeat" description="PPR" evidence="2">
    <location>
        <begin position="59"/>
        <end position="93"/>
    </location>
</feature>
<sequence length="184" mass="20321">MFTPHRRPSLAISLTPRSEMHRSGGANAGATNPGTCGDCPRCGDMGNARKMFDKMRDIIIVAWKAMICGCEQNGYAKEAIGLFDRMKEMGVEPDSAAFFRCWVHEYVVRNGLDLNVVLGTSLINMYTRCGNVSKAREVFDVMKERNVIAWTVMISGISSRKPITVTNPILSGGFGTEIEEISTY</sequence>
<dbReference type="Pfam" id="PF01535">
    <property type="entry name" value="PPR"/>
    <property type="match status" value="1"/>
</dbReference>
<evidence type="ECO:0000256" key="1">
    <source>
        <dbReference type="ARBA" id="ARBA00022737"/>
    </source>
</evidence>
<dbReference type="InterPro" id="IPR002885">
    <property type="entry name" value="PPR_rpt"/>
</dbReference>
<proteinExistence type="predicted"/>
<dbReference type="Pfam" id="PF13041">
    <property type="entry name" value="PPR_2"/>
    <property type="match status" value="1"/>
</dbReference>
<comment type="caution">
    <text evidence="3">The sequence shown here is derived from an EMBL/GenBank/DDBJ whole genome shotgun (WGS) entry which is preliminary data.</text>
</comment>
<keyword evidence="4" id="KW-1185">Reference proteome</keyword>